<dbReference type="EMBL" id="CP021922">
    <property type="protein sequence ID" value="ASC06487.1"/>
    <property type="molecule type" value="Genomic_DNA"/>
</dbReference>
<evidence type="ECO:0008006" key="3">
    <source>
        <dbReference type="Google" id="ProtNLM"/>
    </source>
</evidence>
<proteinExistence type="predicted"/>
<reference evidence="1 2" key="1">
    <citation type="submission" date="2017-06" db="EMBL/GenBank/DDBJ databases">
        <title>Genome sequence of Acetobacter pasteurianus subsp. pasteurianus strain SRCM101468.</title>
        <authorList>
            <person name="Cho S.H."/>
        </authorList>
    </citation>
    <scope>NUCLEOTIDE SEQUENCE [LARGE SCALE GENOMIC DNA]</scope>
    <source>
        <strain evidence="1 2">SRCM101468</strain>
    </source>
</reference>
<protein>
    <recommendedName>
        <fullName evidence="3">Transposase</fullName>
    </recommendedName>
</protein>
<organism evidence="1 2">
    <name type="scientific">Acetobacter pasteurianus subsp. pasteurianus</name>
    <dbReference type="NCBI Taxonomy" id="481145"/>
    <lineage>
        <taxon>Bacteria</taxon>
        <taxon>Pseudomonadati</taxon>
        <taxon>Pseudomonadota</taxon>
        <taxon>Alphaproteobacteria</taxon>
        <taxon>Acetobacterales</taxon>
        <taxon>Acetobacteraceae</taxon>
        <taxon>Acetobacter</taxon>
    </lineage>
</organism>
<gene>
    <name evidence="1" type="ORF">S101468_02265</name>
</gene>
<evidence type="ECO:0000313" key="1">
    <source>
        <dbReference type="EMBL" id="ASC06487.1"/>
    </source>
</evidence>
<dbReference type="Proteomes" id="UP000196816">
    <property type="component" value="Chromosome"/>
</dbReference>
<sequence>MMSLHLQEISVQVEPEAVAVLIRDGVSWYQPSTMLTVSGNIRLPTISPYSLQLNTIENVWNYLRQNRPKGIVWDTYEDIVTVCSNAGIWFANQSERITSIGIRSRI</sequence>
<accession>A0AAC9X1W1</accession>
<evidence type="ECO:0000313" key="2">
    <source>
        <dbReference type="Proteomes" id="UP000196816"/>
    </source>
</evidence>
<name>A0AAC9X1W1_ACEPA</name>
<dbReference type="AlphaFoldDB" id="A0AAC9X1W1"/>